<dbReference type="Pfam" id="PF13180">
    <property type="entry name" value="PDZ_2"/>
    <property type="match status" value="1"/>
</dbReference>
<keyword evidence="1" id="KW-1133">Transmembrane helix</keyword>
<dbReference type="AlphaFoldDB" id="A0A9D1CKE7"/>
<dbReference type="SUPFAM" id="SSF54211">
    <property type="entry name" value="Ribosomal protein S5 domain 2-like"/>
    <property type="match status" value="1"/>
</dbReference>
<dbReference type="InterPro" id="IPR001478">
    <property type="entry name" value="PDZ"/>
</dbReference>
<organism evidence="3 4">
    <name type="scientific">Candidatus Faecenecus gallistercoris</name>
    <dbReference type="NCBI Taxonomy" id="2840793"/>
    <lineage>
        <taxon>Bacteria</taxon>
        <taxon>Bacillati</taxon>
        <taxon>Bacillota</taxon>
        <taxon>Bacillota incertae sedis</taxon>
        <taxon>Candidatus Faecenecus</taxon>
    </lineage>
</organism>
<dbReference type="Gene3D" id="3.30.230.10">
    <property type="match status" value="1"/>
</dbReference>
<comment type="caution">
    <text evidence="3">The sequence shown here is derived from an EMBL/GenBank/DDBJ whole genome shotgun (WGS) entry which is preliminary data.</text>
</comment>
<dbReference type="Proteomes" id="UP000886725">
    <property type="component" value="Unassembled WGS sequence"/>
</dbReference>
<sequence length="343" mass="38055">MLKKFFKKIYQETKAYIVDSWFFLLTLLVIFVVMTYQLPYYIDTGGGTIAIDDRIQIENETESEGSFNMAYVSEVRATVPTYLLSYVFNTWERVKIADTKIDPTETQEDVEIRDHLYLDTANQTAIQLAYQKAGKEFHITDQKTRIAYVAQGAITDLQVGDTILSIDGEDVSNFDSLTSIVNTKNVGDVLSLQVLRNEEQVSATATIQGTEENKIIGITLMQKYEYETNPEITLSFLASESGPSGGLLLSLAIYDKLIDEDLTKGYKIVGTGTIGADGSVGAIGGVTYKLRGAVNSKADLFIVPAGENYEDAMAFKEEKGYDIDIIGVRTFDEAVEALRNYQG</sequence>
<dbReference type="InterPro" id="IPR036034">
    <property type="entry name" value="PDZ_sf"/>
</dbReference>
<reference evidence="3" key="2">
    <citation type="journal article" date="2021" name="PeerJ">
        <title>Extensive microbial diversity within the chicken gut microbiome revealed by metagenomics and culture.</title>
        <authorList>
            <person name="Gilroy R."/>
            <person name="Ravi A."/>
            <person name="Getino M."/>
            <person name="Pursley I."/>
            <person name="Horton D.L."/>
            <person name="Alikhan N.F."/>
            <person name="Baker D."/>
            <person name="Gharbi K."/>
            <person name="Hall N."/>
            <person name="Watson M."/>
            <person name="Adriaenssens E.M."/>
            <person name="Foster-Nyarko E."/>
            <person name="Jarju S."/>
            <person name="Secka A."/>
            <person name="Antonio M."/>
            <person name="Oren A."/>
            <person name="Chaudhuri R.R."/>
            <person name="La Ragione R."/>
            <person name="Hildebrand F."/>
            <person name="Pallen M.J."/>
        </authorList>
    </citation>
    <scope>NUCLEOTIDE SEQUENCE</scope>
    <source>
        <strain evidence="3">CHK165-10780</strain>
    </source>
</reference>
<dbReference type="InterPro" id="IPR014721">
    <property type="entry name" value="Ribsml_uS5_D2-typ_fold_subgr"/>
</dbReference>
<protein>
    <submittedName>
        <fullName evidence="3">PDZ domain-containing protein</fullName>
    </submittedName>
</protein>
<keyword evidence="1" id="KW-0812">Transmembrane</keyword>
<evidence type="ECO:0000256" key="1">
    <source>
        <dbReference type="SAM" id="Phobius"/>
    </source>
</evidence>
<dbReference type="GO" id="GO:0004176">
    <property type="term" value="F:ATP-dependent peptidase activity"/>
    <property type="evidence" value="ECO:0007669"/>
    <property type="project" value="InterPro"/>
</dbReference>
<accession>A0A9D1CKE7</accession>
<feature type="domain" description="PDZ" evidence="2">
    <location>
        <begin position="125"/>
        <end position="198"/>
    </location>
</feature>
<dbReference type="SMART" id="SM00228">
    <property type="entry name" value="PDZ"/>
    <property type="match status" value="1"/>
</dbReference>
<keyword evidence="1" id="KW-0472">Membrane</keyword>
<dbReference type="PROSITE" id="PS50106">
    <property type="entry name" value="PDZ"/>
    <property type="match status" value="1"/>
</dbReference>
<dbReference type="GO" id="GO:0004252">
    <property type="term" value="F:serine-type endopeptidase activity"/>
    <property type="evidence" value="ECO:0007669"/>
    <property type="project" value="InterPro"/>
</dbReference>
<dbReference type="EMBL" id="DVFU01000064">
    <property type="protein sequence ID" value="HIQ64745.1"/>
    <property type="molecule type" value="Genomic_DNA"/>
</dbReference>
<evidence type="ECO:0000259" key="2">
    <source>
        <dbReference type="PROSITE" id="PS50106"/>
    </source>
</evidence>
<dbReference type="InterPro" id="IPR020568">
    <property type="entry name" value="Ribosomal_Su5_D2-typ_SF"/>
</dbReference>
<proteinExistence type="predicted"/>
<feature type="transmembrane region" description="Helical" evidence="1">
    <location>
        <begin position="21"/>
        <end position="42"/>
    </location>
</feature>
<dbReference type="SUPFAM" id="SSF50156">
    <property type="entry name" value="PDZ domain-like"/>
    <property type="match status" value="1"/>
</dbReference>
<name>A0A9D1CKE7_9FIRM</name>
<reference evidence="3" key="1">
    <citation type="submission" date="2020-10" db="EMBL/GenBank/DDBJ databases">
        <authorList>
            <person name="Gilroy R."/>
        </authorList>
    </citation>
    <scope>NUCLEOTIDE SEQUENCE</scope>
    <source>
        <strain evidence="3">CHK165-10780</strain>
    </source>
</reference>
<dbReference type="GO" id="GO:0006508">
    <property type="term" value="P:proteolysis"/>
    <property type="evidence" value="ECO:0007669"/>
    <property type="project" value="InterPro"/>
</dbReference>
<evidence type="ECO:0000313" key="4">
    <source>
        <dbReference type="Proteomes" id="UP000886725"/>
    </source>
</evidence>
<evidence type="ECO:0000313" key="3">
    <source>
        <dbReference type="EMBL" id="HIQ64745.1"/>
    </source>
</evidence>
<gene>
    <name evidence="3" type="ORF">IAC85_03300</name>
</gene>